<keyword evidence="6" id="KW-1185">Reference proteome</keyword>
<dbReference type="InterPro" id="IPR051609">
    <property type="entry name" value="NmrA/Isoflavone_reductase-like"/>
</dbReference>
<dbReference type="Proteomes" id="UP001150904">
    <property type="component" value="Unassembled WGS sequence"/>
</dbReference>
<evidence type="ECO:0000256" key="1">
    <source>
        <dbReference type="ARBA" id="ARBA00005725"/>
    </source>
</evidence>
<evidence type="ECO:0000259" key="4">
    <source>
        <dbReference type="Pfam" id="PF05368"/>
    </source>
</evidence>
<gene>
    <name evidence="5" type="ORF">N7498_006465</name>
</gene>
<name>A0A9W9MIK5_9EURO</name>
<dbReference type="EMBL" id="JAPQKR010000013">
    <property type="protein sequence ID" value="KAJ5201802.1"/>
    <property type="molecule type" value="Genomic_DNA"/>
</dbReference>
<protein>
    <recommendedName>
        <fullName evidence="4">NmrA-like domain-containing protein</fullName>
    </recommendedName>
</protein>
<evidence type="ECO:0000313" key="6">
    <source>
        <dbReference type="Proteomes" id="UP001150904"/>
    </source>
</evidence>
<reference evidence="5" key="2">
    <citation type="journal article" date="2023" name="IMA Fungus">
        <title>Comparative genomic study of the Penicillium genus elucidates a diverse pangenome and 15 lateral gene transfer events.</title>
        <authorList>
            <person name="Petersen C."/>
            <person name="Sorensen T."/>
            <person name="Nielsen M.R."/>
            <person name="Sondergaard T.E."/>
            <person name="Sorensen J.L."/>
            <person name="Fitzpatrick D.A."/>
            <person name="Frisvad J.C."/>
            <person name="Nielsen K.L."/>
        </authorList>
    </citation>
    <scope>NUCLEOTIDE SEQUENCE</scope>
    <source>
        <strain evidence="5">IBT 15544</strain>
    </source>
</reference>
<keyword evidence="2" id="KW-0521">NADP</keyword>
<dbReference type="RefSeq" id="XP_058307718.1">
    <property type="nucleotide sequence ID" value="XM_058453527.1"/>
</dbReference>
<evidence type="ECO:0000313" key="5">
    <source>
        <dbReference type="EMBL" id="KAJ5201802.1"/>
    </source>
</evidence>
<feature type="domain" description="NmrA-like" evidence="4">
    <location>
        <begin position="3"/>
        <end position="239"/>
    </location>
</feature>
<dbReference type="PANTHER" id="PTHR47706">
    <property type="entry name" value="NMRA-LIKE FAMILY PROTEIN"/>
    <property type="match status" value="1"/>
</dbReference>
<reference evidence="5" key="1">
    <citation type="submission" date="2022-12" db="EMBL/GenBank/DDBJ databases">
        <authorList>
            <person name="Petersen C."/>
        </authorList>
    </citation>
    <scope>NUCLEOTIDE SEQUENCE</scope>
    <source>
        <strain evidence="5">IBT 15544</strain>
    </source>
</reference>
<evidence type="ECO:0000256" key="3">
    <source>
        <dbReference type="ARBA" id="ARBA00023002"/>
    </source>
</evidence>
<dbReference type="PANTHER" id="PTHR47706:SF4">
    <property type="entry name" value="NMRA-LIKE DOMAIN-CONTAINING PROTEIN"/>
    <property type="match status" value="1"/>
</dbReference>
<keyword evidence="3" id="KW-0560">Oxidoreductase</keyword>
<comment type="similarity">
    <text evidence="1">Belongs to the NmrA-type oxidoreductase family. Isoflavone reductase subfamily.</text>
</comment>
<accession>A0A9W9MIK5</accession>
<sequence>MTVVAVAGGTGGVGKTIVERLAQESKFRVIVLSRNVPERKSGSQIVQHVQIDYNDFASMTKELERHNVHTVISAVGLLSDEASQSQINLIDAAEKSSVTERFIPSEFSFIQTKDLLPVDPSIQWWLDAADRLKSSSLKYTRVIPGFFMDYWGMPNIQTNLQPYSFGIDIGSGMAAIPGDGTDVICMIYTYDMATYLVKVLDLDEWPEFSVIVGDQVTYNELLALAEEITGKKFQVSYDSLDQIQAGNVTVPPMPKGAEYPVEELKETTALVSRLTVNGVFDLPKENRINARFPDVRPITMKEFLEKAWRG</sequence>
<dbReference type="InterPro" id="IPR036291">
    <property type="entry name" value="NAD(P)-bd_dom_sf"/>
</dbReference>
<comment type="caution">
    <text evidence="5">The sequence shown here is derived from an EMBL/GenBank/DDBJ whole genome shotgun (WGS) entry which is preliminary data.</text>
</comment>
<dbReference type="GeneID" id="83180828"/>
<dbReference type="AlphaFoldDB" id="A0A9W9MIK5"/>
<organism evidence="5 6">
    <name type="scientific">Penicillium cinerascens</name>
    <dbReference type="NCBI Taxonomy" id="70096"/>
    <lineage>
        <taxon>Eukaryota</taxon>
        <taxon>Fungi</taxon>
        <taxon>Dikarya</taxon>
        <taxon>Ascomycota</taxon>
        <taxon>Pezizomycotina</taxon>
        <taxon>Eurotiomycetes</taxon>
        <taxon>Eurotiomycetidae</taxon>
        <taxon>Eurotiales</taxon>
        <taxon>Aspergillaceae</taxon>
        <taxon>Penicillium</taxon>
    </lineage>
</organism>
<dbReference type="Pfam" id="PF05368">
    <property type="entry name" value="NmrA"/>
    <property type="match status" value="1"/>
</dbReference>
<dbReference type="OrthoDB" id="10000533at2759"/>
<dbReference type="GO" id="GO:0016491">
    <property type="term" value="F:oxidoreductase activity"/>
    <property type="evidence" value="ECO:0007669"/>
    <property type="project" value="UniProtKB-KW"/>
</dbReference>
<evidence type="ECO:0000256" key="2">
    <source>
        <dbReference type="ARBA" id="ARBA00022857"/>
    </source>
</evidence>
<proteinExistence type="inferred from homology"/>
<dbReference type="Gene3D" id="3.40.50.720">
    <property type="entry name" value="NAD(P)-binding Rossmann-like Domain"/>
    <property type="match status" value="1"/>
</dbReference>
<dbReference type="SUPFAM" id="SSF51735">
    <property type="entry name" value="NAD(P)-binding Rossmann-fold domains"/>
    <property type="match status" value="1"/>
</dbReference>
<dbReference type="Gene3D" id="3.90.25.10">
    <property type="entry name" value="UDP-galactose 4-epimerase, domain 1"/>
    <property type="match status" value="1"/>
</dbReference>
<dbReference type="InterPro" id="IPR008030">
    <property type="entry name" value="NmrA-like"/>
</dbReference>